<evidence type="ECO:0000313" key="3">
    <source>
        <dbReference type="Proteomes" id="UP000199548"/>
    </source>
</evidence>
<reference evidence="2 3" key="1">
    <citation type="submission" date="2016-10" db="EMBL/GenBank/DDBJ databases">
        <authorList>
            <person name="de Groot N.N."/>
        </authorList>
    </citation>
    <scope>NUCLEOTIDE SEQUENCE [LARGE SCALE GENOMIC DNA]</scope>
    <source>
        <strain evidence="2 3">LMG 23650</strain>
    </source>
</reference>
<gene>
    <name evidence="2" type="ORF">SAMN05192543_104167</name>
</gene>
<dbReference type="EMBL" id="FOQU01000004">
    <property type="protein sequence ID" value="SFI77335.1"/>
    <property type="molecule type" value="Genomic_DNA"/>
</dbReference>
<dbReference type="STRING" id="420953.SAMN05192543_104167"/>
<dbReference type="RefSeq" id="WP_143098066.1">
    <property type="nucleotide sequence ID" value="NZ_CP041743.1"/>
</dbReference>
<protein>
    <submittedName>
        <fullName evidence="2">Uncharacterized protein</fullName>
    </submittedName>
</protein>
<keyword evidence="1" id="KW-0732">Signal</keyword>
<name>A0A1I3KZ06_9BURK</name>
<feature type="chain" id="PRO_5011583807" evidence="1">
    <location>
        <begin position="28"/>
        <end position="340"/>
    </location>
</feature>
<accession>A0A1I3KZ06</accession>
<dbReference type="AlphaFoldDB" id="A0A1I3KZ06"/>
<dbReference type="Proteomes" id="UP000199548">
    <property type="component" value="Unassembled WGS sequence"/>
</dbReference>
<feature type="signal peptide" evidence="1">
    <location>
        <begin position="1"/>
        <end position="27"/>
    </location>
</feature>
<proteinExistence type="predicted"/>
<keyword evidence="3" id="KW-1185">Reference proteome</keyword>
<evidence type="ECO:0000313" key="2">
    <source>
        <dbReference type="EMBL" id="SFI77335.1"/>
    </source>
</evidence>
<evidence type="ECO:0000256" key="1">
    <source>
        <dbReference type="SAM" id="SignalP"/>
    </source>
</evidence>
<dbReference type="OrthoDB" id="8583929at2"/>
<sequence>MKKFMMNVMRRNSTWAVASLLMLTTVAGLSEARAQSVASADVKLTSVGMLKENLRPQGVPSNFVVTPNGYFSPECVQTVHSGETLNVDGTIAQSKGALRKPALCTQAHYAMNGAKVEVNGKTSAQVKSANPSISGWVESTNYESGTNIGRIVASWTVPSNPSNVGNQIVYFFPGLEQLPNVVSILQPVLGWNGYNDHAWTMASWNCCVSGTTYHSDPINVSAGDGIVGDTHSTCAAGTQNCGTWAIVSKDLHTGQSTTLNTNPQGSLTWVFGSVLEAYGIDTCDQYPQNGLINSYDIGVYDINQTQIASPPWNSANASGSLTPQCSYSIYSAPYGATLYF</sequence>
<organism evidence="2 3">
    <name type="scientific">Paraburkholderia megapolitana</name>
    <dbReference type="NCBI Taxonomy" id="420953"/>
    <lineage>
        <taxon>Bacteria</taxon>
        <taxon>Pseudomonadati</taxon>
        <taxon>Pseudomonadota</taxon>
        <taxon>Betaproteobacteria</taxon>
        <taxon>Burkholderiales</taxon>
        <taxon>Burkholderiaceae</taxon>
        <taxon>Paraburkholderia</taxon>
    </lineage>
</organism>